<keyword evidence="6" id="KW-0999">Mitochondrion inner membrane</keyword>
<reference evidence="17" key="2">
    <citation type="submission" date="2025-08" db="UniProtKB">
        <authorList>
            <consortium name="Ensembl"/>
        </authorList>
    </citation>
    <scope>IDENTIFICATION</scope>
</reference>
<dbReference type="FunFam" id="1.50.40.10:FF:000025">
    <property type="entry name" value="mitochondrial folate transporter/carrier"/>
    <property type="match status" value="1"/>
</dbReference>
<dbReference type="Gene3D" id="1.50.40.10">
    <property type="entry name" value="Mitochondrial carrier domain"/>
    <property type="match status" value="1"/>
</dbReference>
<evidence type="ECO:0000256" key="10">
    <source>
        <dbReference type="ARBA" id="ARBA00050907"/>
    </source>
</evidence>
<evidence type="ECO:0000313" key="18">
    <source>
        <dbReference type="Proteomes" id="UP000694399"/>
    </source>
</evidence>
<dbReference type="GO" id="GO:1990548">
    <property type="term" value="P:mitochondrial FAD transmembrane transport"/>
    <property type="evidence" value="ECO:0007669"/>
    <property type="project" value="Ensembl"/>
</dbReference>
<keyword evidence="3 15" id="KW-0813">Transport</keyword>
<dbReference type="GO" id="GO:0005743">
    <property type="term" value="C:mitochondrial inner membrane"/>
    <property type="evidence" value="ECO:0007669"/>
    <property type="project" value="UniProtKB-SubCell"/>
</dbReference>
<dbReference type="InterPro" id="IPR023395">
    <property type="entry name" value="MCP_dom_sf"/>
</dbReference>
<protein>
    <recommendedName>
        <fullName evidence="12">Solute carrier family 25 member 32</fullName>
    </recommendedName>
    <alternativeName>
        <fullName evidence="13">Mitochondrial FAD transporter</fullName>
    </alternativeName>
</protein>
<dbReference type="SUPFAM" id="SSF103506">
    <property type="entry name" value="Mitochondrial carrier"/>
    <property type="match status" value="1"/>
</dbReference>
<evidence type="ECO:0000256" key="15">
    <source>
        <dbReference type="RuleBase" id="RU000488"/>
    </source>
</evidence>
<feature type="region of interest" description="Disordered" evidence="16">
    <location>
        <begin position="1"/>
        <end position="22"/>
    </location>
</feature>
<keyword evidence="4 14" id="KW-0812">Transmembrane</keyword>
<dbReference type="InterPro" id="IPR044712">
    <property type="entry name" value="SLC25A32-like"/>
</dbReference>
<sequence length="400" mass="44666">LPRSGSQPPPQHPAARRSFADKGWSEAVSLPYSRVRVPRPESAADGGGAGTWRRTAPRLLRSLRWRDVLPCPSHASSALGSLRLVTTYLRPSRKWAGLPLRFLLLRGDRRQGGGHCIPAHLRGPGRGISEPWDYDGSGPVGIRVVGGEHDIPPRPVRESGSGRERRGSVQPRAAPARPREDPLRRYNAIKSYKTEGRADRLEATEYLVSAAEAGAMTLCITNPLWVTKTRLMLQYNGVVNSSQRQYKGMFDTLLKIYKYEGVRGLYKGFIPGLFGTSHGALQFMAYELLKLKYNQHINRLPEAQLSTVEYISVAALSKIFAVAATYPYQVVRARLQDQHMFYKGVLDVIAKTWRKEGIGGFYKGIAPNLIRVTPACCITFVVYENVSHFLLDLREEKKVS</sequence>
<evidence type="ECO:0000256" key="14">
    <source>
        <dbReference type="PROSITE-ProRule" id="PRU00282"/>
    </source>
</evidence>
<feature type="repeat" description="Solcar" evidence="14">
    <location>
        <begin position="305"/>
        <end position="389"/>
    </location>
</feature>
<evidence type="ECO:0000256" key="4">
    <source>
        <dbReference type="ARBA" id="ARBA00022692"/>
    </source>
</evidence>
<dbReference type="PANTHER" id="PTHR45683">
    <property type="entry name" value="MITOCHONDRIAL NICOTINAMIDE ADENINE DINUCLEOTIDE TRANSPORTER 1-RELATED-RELATED"/>
    <property type="match status" value="1"/>
</dbReference>
<keyword evidence="5" id="KW-0677">Repeat</keyword>
<evidence type="ECO:0000256" key="1">
    <source>
        <dbReference type="ARBA" id="ARBA00004448"/>
    </source>
</evidence>
<dbReference type="Pfam" id="PF00153">
    <property type="entry name" value="Mito_carr"/>
    <property type="match status" value="2"/>
</dbReference>
<keyword evidence="9 14" id="KW-0472">Membrane</keyword>
<evidence type="ECO:0000256" key="13">
    <source>
        <dbReference type="ARBA" id="ARBA00079992"/>
    </source>
</evidence>
<dbReference type="PRINTS" id="PR00784">
    <property type="entry name" value="MTUNCOUPLING"/>
</dbReference>
<name>A0A8C8X4J3_PANLE</name>
<dbReference type="InterPro" id="IPR002067">
    <property type="entry name" value="MCP"/>
</dbReference>
<dbReference type="Proteomes" id="UP000694399">
    <property type="component" value="Chromosome X"/>
</dbReference>
<evidence type="ECO:0000256" key="3">
    <source>
        <dbReference type="ARBA" id="ARBA00022448"/>
    </source>
</evidence>
<dbReference type="Ensembl" id="ENSPLOT00000014014.1">
    <property type="protein sequence ID" value="ENSPLOP00000012613.1"/>
    <property type="gene ID" value="ENSPLOG00000009280.1"/>
</dbReference>
<evidence type="ECO:0000256" key="11">
    <source>
        <dbReference type="ARBA" id="ARBA00058619"/>
    </source>
</evidence>
<evidence type="ECO:0000256" key="16">
    <source>
        <dbReference type="SAM" id="MobiDB-lite"/>
    </source>
</evidence>
<keyword evidence="8" id="KW-0496">Mitochondrion</keyword>
<dbReference type="InterPro" id="IPR018108">
    <property type="entry name" value="MCP_transmembrane"/>
</dbReference>
<dbReference type="PROSITE" id="PS50920">
    <property type="entry name" value="SOLCAR"/>
    <property type="match status" value="2"/>
</dbReference>
<reference evidence="17" key="1">
    <citation type="journal article" date="2019" name="bioRxiv">
        <title>Long live the king: chromosome-level assembly of the lion (Panthera leo) using linked-read, Hi-C, and long read data.</title>
        <authorList>
            <person name="Armstrong E.E."/>
            <person name="Taylor R.W."/>
            <person name="Miller D.E."/>
            <person name="Kaelin C."/>
            <person name="Barsh G."/>
            <person name="Hadly E.A."/>
            <person name="Petrov D."/>
        </authorList>
    </citation>
    <scope>NUCLEOTIDE SEQUENCE [LARGE SCALE GENOMIC DNA]</scope>
</reference>
<evidence type="ECO:0000256" key="12">
    <source>
        <dbReference type="ARBA" id="ARBA00070508"/>
    </source>
</evidence>
<dbReference type="AlphaFoldDB" id="A0A8C8X4J3"/>
<feature type="region of interest" description="Disordered" evidence="16">
    <location>
        <begin position="144"/>
        <end position="180"/>
    </location>
</feature>
<organism evidence="17 18">
    <name type="scientific">Panthera leo</name>
    <name type="common">Lion</name>
    <dbReference type="NCBI Taxonomy" id="9689"/>
    <lineage>
        <taxon>Eukaryota</taxon>
        <taxon>Metazoa</taxon>
        <taxon>Chordata</taxon>
        <taxon>Craniata</taxon>
        <taxon>Vertebrata</taxon>
        <taxon>Euteleostomi</taxon>
        <taxon>Mammalia</taxon>
        <taxon>Eutheria</taxon>
        <taxon>Laurasiatheria</taxon>
        <taxon>Carnivora</taxon>
        <taxon>Feliformia</taxon>
        <taxon>Felidae</taxon>
        <taxon>Pantherinae</taxon>
        <taxon>Panthera</taxon>
    </lineage>
</organism>
<proteinExistence type="inferred from homology"/>
<reference evidence="17" key="3">
    <citation type="submission" date="2025-09" db="UniProtKB">
        <authorList>
            <consortium name="Ensembl"/>
        </authorList>
    </citation>
    <scope>IDENTIFICATION</scope>
</reference>
<keyword evidence="7" id="KW-1133">Transmembrane helix</keyword>
<comment type="subcellular location">
    <subcellularLocation>
        <location evidence="1">Mitochondrion inner membrane</location>
        <topology evidence="1">Multi-pass membrane protein</topology>
    </subcellularLocation>
</comment>
<evidence type="ECO:0000256" key="5">
    <source>
        <dbReference type="ARBA" id="ARBA00022737"/>
    </source>
</evidence>
<feature type="repeat" description="Solcar" evidence="14">
    <location>
        <begin position="201"/>
        <end position="292"/>
    </location>
</feature>
<feature type="compositionally biased region" description="Basic and acidic residues" evidence="16">
    <location>
        <begin position="146"/>
        <end position="167"/>
    </location>
</feature>
<comment type="similarity">
    <text evidence="2 15">Belongs to the mitochondrial carrier (TC 2.A.29) family.</text>
</comment>
<evidence type="ECO:0000256" key="7">
    <source>
        <dbReference type="ARBA" id="ARBA00022989"/>
    </source>
</evidence>
<evidence type="ECO:0000313" key="17">
    <source>
        <dbReference type="Ensembl" id="ENSPLOP00000012613.1"/>
    </source>
</evidence>
<evidence type="ECO:0000256" key="6">
    <source>
        <dbReference type="ARBA" id="ARBA00022792"/>
    </source>
</evidence>
<gene>
    <name evidence="17" type="primary">SLC25A32</name>
</gene>
<accession>A0A8C8X4J3</accession>
<keyword evidence="18" id="KW-1185">Reference proteome</keyword>
<dbReference type="GO" id="GO:0015230">
    <property type="term" value="F:FAD transmembrane transporter activity"/>
    <property type="evidence" value="ECO:0007669"/>
    <property type="project" value="Ensembl"/>
</dbReference>
<evidence type="ECO:0000256" key="2">
    <source>
        <dbReference type="ARBA" id="ARBA00006375"/>
    </source>
</evidence>
<evidence type="ECO:0000256" key="8">
    <source>
        <dbReference type="ARBA" id="ARBA00023128"/>
    </source>
</evidence>
<evidence type="ECO:0000256" key="9">
    <source>
        <dbReference type="ARBA" id="ARBA00023136"/>
    </source>
</evidence>
<comment type="catalytic activity">
    <reaction evidence="10">
        <text>FAD(in) = FAD(out)</text>
        <dbReference type="Rhea" id="RHEA:76535"/>
        <dbReference type="ChEBI" id="CHEBI:57692"/>
    </reaction>
</comment>
<comment type="function">
    <text evidence="11">Facilitates flavin adenine dinucleotide (FAD) translocation across the mitochondrial inner membrane into the mitochondrial matrix where it acts as a redox cofactor to assist flavoenzyme activities in fundamental metabolic processes including fatty acid beta-oxidation, amino acid and choline metabolism as well as mitochondrial electron transportation. In particular, provides FAD to DLD dehydrogenase of the glycine cleavage system, part of mitochondrial one-carbon metabolic pathway involved in neural tube closure in early embryogenesis.</text>
</comment>
<dbReference type="GeneTree" id="ENSGT00920000149145"/>